<feature type="domain" description="Tox-REase-7" evidence="2">
    <location>
        <begin position="338"/>
        <end position="419"/>
    </location>
</feature>
<dbReference type="EMBL" id="VBUT01000015">
    <property type="protein sequence ID" value="TLF72727.1"/>
    <property type="molecule type" value="Genomic_DNA"/>
</dbReference>
<dbReference type="InterPro" id="IPR028903">
    <property type="entry name" value="Tox-REase-7_dom"/>
</dbReference>
<feature type="compositionally biased region" description="Basic and acidic residues" evidence="1">
    <location>
        <begin position="321"/>
        <end position="352"/>
    </location>
</feature>
<sequence length="441" mass="48474">MGNIDPEAYFAAAARLVEASNTIDHALRTLDDVLDVTGSAGVHEAGVRWSTSYDQSASDVFELASFCSMAARELGYQVHQFGLNHAETESANDPAAPPFTPPPQPQGTTMTRAMHPTTYSAGGTGDRPAHWDYIEGRVKKKWPDADFTRIGAAGGHFHTFGEQANTDSHAMFDEVKSKLADQTEEEIDTILQDLQWLAIAYRDTGDLAKALKTACDEVASKTDLERQQVQAILNSLDVAMKALLVAEAGTGANPPPAKQVNRKIIESQREELLAQAVRDFETLMVELDGFVKTAIESNTGIYNNATASSMLLRPILGRTPRKTDPIRNRDGRANTDAGQRGEERAGVPPGPKEEINVNGRDREPDYIDHDNEQVTEVKNKNTLDRDDTEQITDYLDYANSKGYSVILVTDHRTQLTPEVQKLVDEGKITLIRKELDDGDGH</sequence>
<evidence type="ECO:0000313" key="4">
    <source>
        <dbReference type="EMBL" id="TLF92379.1"/>
    </source>
</evidence>
<dbReference type="EMBL" id="VBUU01000060">
    <property type="protein sequence ID" value="TLF92379.1"/>
    <property type="molecule type" value="Genomic_DNA"/>
</dbReference>
<evidence type="ECO:0000313" key="6">
    <source>
        <dbReference type="Proteomes" id="UP000308349"/>
    </source>
</evidence>
<dbReference type="Proteomes" id="UP000306378">
    <property type="component" value="Unassembled WGS sequence"/>
</dbReference>
<reference evidence="5 6" key="1">
    <citation type="submission" date="2019-05" db="EMBL/GenBank/DDBJ databases">
        <title>Genomes sequences of two Nocardia cyriacigeorgica environmental isolates, type strains Nocardia asteroides ATCC 19247 and Nocardia cyriacigeorgica DSM 44484.</title>
        <authorList>
            <person name="Vautrin F."/>
            <person name="Bergeron E."/>
            <person name="Dubost A."/>
            <person name="Abrouk D."/>
            <person name="Rodriguez Nava V."/>
            <person name="Pujic P."/>
        </authorList>
    </citation>
    <scope>NUCLEOTIDE SEQUENCE [LARGE SCALE GENOMIC DNA]</scope>
    <source>
        <strain evidence="4 6">EML 1456</strain>
        <strain evidence="3 5">EML 446</strain>
    </source>
</reference>
<accession>A0A5R8NDV8</accession>
<name>A0A5R8NDV8_9NOCA</name>
<evidence type="ECO:0000313" key="5">
    <source>
        <dbReference type="Proteomes" id="UP000306378"/>
    </source>
</evidence>
<evidence type="ECO:0000313" key="3">
    <source>
        <dbReference type="EMBL" id="TLF72727.1"/>
    </source>
</evidence>
<dbReference type="Pfam" id="PF15649">
    <property type="entry name" value="Tox-REase-7"/>
    <property type="match status" value="1"/>
</dbReference>
<dbReference type="Proteomes" id="UP000308349">
    <property type="component" value="Unassembled WGS sequence"/>
</dbReference>
<dbReference type="RefSeq" id="WP_138453003.1">
    <property type="nucleotide sequence ID" value="NZ_JADLSC010000002.1"/>
</dbReference>
<organism evidence="3 5">
    <name type="scientific">Nocardia cyriacigeorgica</name>
    <dbReference type="NCBI Taxonomy" id="135487"/>
    <lineage>
        <taxon>Bacteria</taxon>
        <taxon>Bacillati</taxon>
        <taxon>Actinomycetota</taxon>
        <taxon>Actinomycetes</taxon>
        <taxon>Mycobacteriales</taxon>
        <taxon>Nocardiaceae</taxon>
        <taxon>Nocardia</taxon>
    </lineage>
</organism>
<feature type="region of interest" description="Disordered" evidence="1">
    <location>
        <begin position="318"/>
        <end position="352"/>
    </location>
</feature>
<gene>
    <name evidence="3" type="ORF">FEK34_28750</name>
    <name evidence="4" type="ORF">FEK35_30605</name>
</gene>
<evidence type="ECO:0000259" key="2">
    <source>
        <dbReference type="Pfam" id="PF15649"/>
    </source>
</evidence>
<proteinExistence type="predicted"/>
<dbReference type="AlphaFoldDB" id="A0A5R8NDV8"/>
<comment type="caution">
    <text evidence="3">The sequence shown here is derived from an EMBL/GenBank/DDBJ whole genome shotgun (WGS) entry which is preliminary data.</text>
</comment>
<dbReference type="OrthoDB" id="4515024at2"/>
<evidence type="ECO:0000256" key="1">
    <source>
        <dbReference type="SAM" id="MobiDB-lite"/>
    </source>
</evidence>
<protein>
    <recommendedName>
        <fullName evidence="2">Tox-REase-7 domain-containing protein</fullName>
    </recommendedName>
</protein>